<dbReference type="Pfam" id="PF00908">
    <property type="entry name" value="dTDP_sugar_isom"/>
    <property type="match status" value="1"/>
</dbReference>
<dbReference type="EC" id="5.1.3.13" evidence="3 5"/>
<protein>
    <recommendedName>
        <fullName evidence="4 5">dTDP-4-dehydrorhamnose 3,5-epimerase</fullName>
        <ecNumber evidence="3 5">5.1.3.13</ecNumber>
    </recommendedName>
    <alternativeName>
        <fullName evidence="5">Thymidine diphospho-4-keto-rhamnose 3,5-epimerase</fullName>
    </alternativeName>
</protein>
<dbReference type="NCBIfam" id="TIGR01221">
    <property type="entry name" value="rmlC"/>
    <property type="match status" value="1"/>
</dbReference>
<dbReference type="PANTHER" id="PTHR21047:SF2">
    <property type="entry name" value="THYMIDINE DIPHOSPHO-4-KETO-RHAMNOSE 3,5-EPIMERASE"/>
    <property type="match status" value="1"/>
</dbReference>
<dbReference type="EMBL" id="JAJHNU010000001">
    <property type="protein sequence ID" value="MDN4120154.1"/>
    <property type="molecule type" value="Genomic_DNA"/>
</dbReference>
<evidence type="ECO:0000313" key="6">
    <source>
        <dbReference type="EMBL" id="MDN4120154.1"/>
    </source>
</evidence>
<evidence type="ECO:0000256" key="5">
    <source>
        <dbReference type="RuleBase" id="RU364069"/>
    </source>
</evidence>
<evidence type="ECO:0000256" key="1">
    <source>
        <dbReference type="ARBA" id="ARBA00001298"/>
    </source>
</evidence>
<organism evidence="6 7">
    <name type="scientific">Alcaligenes endophyticus</name>
    <dbReference type="NCBI Taxonomy" id="1929088"/>
    <lineage>
        <taxon>Bacteria</taxon>
        <taxon>Pseudomonadati</taxon>
        <taxon>Pseudomonadota</taxon>
        <taxon>Betaproteobacteria</taxon>
        <taxon>Burkholderiales</taxon>
        <taxon>Alcaligenaceae</taxon>
        <taxon>Alcaligenes</taxon>
    </lineage>
</organism>
<accession>A0ABT8EFX2</accession>
<evidence type="ECO:0000256" key="4">
    <source>
        <dbReference type="ARBA" id="ARBA00019595"/>
    </source>
</evidence>
<dbReference type="CDD" id="cd00438">
    <property type="entry name" value="cupin_RmlC"/>
    <property type="match status" value="1"/>
</dbReference>
<dbReference type="InterPro" id="IPR000888">
    <property type="entry name" value="RmlC-like"/>
</dbReference>
<comment type="function">
    <text evidence="2 5">Catalyzes the epimerization of the C3' and C5'positions of dTDP-6-deoxy-D-xylo-4-hexulose, forming dTDP-6-deoxy-L-lyxo-4-hexulose.</text>
</comment>
<evidence type="ECO:0000256" key="2">
    <source>
        <dbReference type="ARBA" id="ARBA00001997"/>
    </source>
</evidence>
<gene>
    <name evidence="6" type="primary">rfbC</name>
    <name evidence="6" type="ORF">LMS43_02505</name>
</gene>
<dbReference type="InterPro" id="IPR011051">
    <property type="entry name" value="RmlC_Cupin_sf"/>
</dbReference>
<dbReference type="InterPro" id="IPR014710">
    <property type="entry name" value="RmlC-like_jellyroll"/>
</dbReference>
<dbReference type="GO" id="GO:0008830">
    <property type="term" value="F:dTDP-4-dehydrorhamnose 3,5-epimerase activity"/>
    <property type="evidence" value="ECO:0007669"/>
    <property type="project" value="UniProtKB-EC"/>
</dbReference>
<dbReference type="Proteomes" id="UP001168613">
    <property type="component" value="Unassembled WGS sequence"/>
</dbReference>
<comment type="similarity">
    <text evidence="5">Belongs to the dTDP-4-dehydrorhamnose 3,5-epimerase family.</text>
</comment>
<sequence length="178" mass="20201">MKISHTHLAGVLIIEPTLHHDQRGHFKEIFNAQRYQELAGIQIPFVQVNQSRSAKGVLRGMHFQKTRPQGKLITVNMGHIYDVVVDIQPTSDTYGQYLAVELSDKNHRQLWVPPGYAHGFCVLSEIADISYQCTEYYFPKDEAGLAWNCPEVNIMWPIENPVLSSKDGSLPRLSSIAR</sequence>
<dbReference type="RefSeq" id="WP_266122513.1">
    <property type="nucleotide sequence ID" value="NZ_JAJHNU010000001.1"/>
</dbReference>
<evidence type="ECO:0000313" key="7">
    <source>
        <dbReference type="Proteomes" id="UP001168613"/>
    </source>
</evidence>
<comment type="pathway">
    <text evidence="5">Carbohydrate biosynthesis; dTDP-L-rhamnose biosynthesis.</text>
</comment>
<reference evidence="6" key="1">
    <citation type="submission" date="2021-11" db="EMBL/GenBank/DDBJ databases">
        <title>Draft genome sequence of Alcaligenes endophyticus type strain CCUG 75668T.</title>
        <authorList>
            <person name="Salva-Serra F."/>
            <person name="Duran R.E."/>
            <person name="Seeger M."/>
            <person name="Moore E.R.B."/>
            <person name="Jaen-Luchoro D."/>
        </authorList>
    </citation>
    <scope>NUCLEOTIDE SEQUENCE</scope>
    <source>
        <strain evidence="6">CCUG 75668</strain>
    </source>
</reference>
<comment type="caution">
    <text evidence="6">The sequence shown here is derived from an EMBL/GenBank/DDBJ whole genome shotgun (WGS) entry which is preliminary data.</text>
</comment>
<name>A0ABT8EFX2_9BURK</name>
<keyword evidence="7" id="KW-1185">Reference proteome</keyword>
<keyword evidence="5 6" id="KW-0413">Isomerase</keyword>
<dbReference type="SUPFAM" id="SSF51182">
    <property type="entry name" value="RmlC-like cupins"/>
    <property type="match status" value="1"/>
</dbReference>
<proteinExistence type="inferred from homology"/>
<comment type="subunit">
    <text evidence="5">Homodimer.</text>
</comment>
<evidence type="ECO:0000256" key="3">
    <source>
        <dbReference type="ARBA" id="ARBA00012098"/>
    </source>
</evidence>
<comment type="catalytic activity">
    <reaction evidence="1 5">
        <text>dTDP-4-dehydro-6-deoxy-alpha-D-glucose = dTDP-4-dehydro-beta-L-rhamnose</text>
        <dbReference type="Rhea" id="RHEA:16969"/>
        <dbReference type="ChEBI" id="CHEBI:57649"/>
        <dbReference type="ChEBI" id="CHEBI:62830"/>
        <dbReference type="EC" id="5.1.3.13"/>
    </reaction>
</comment>
<dbReference type="Gene3D" id="2.60.120.10">
    <property type="entry name" value="Jelly Rolls"/>
    <property type="match status" value="1"/>
</dbReference>
<dbReference type="PANTHER" id="PTHR21047">
    <property type="entry name" value="DTDP-6-DEOXY-D-GLUCOSE-3,5 EPIMERASE"/>
    <property type="match status" value="1"/>
</dbReference>